<comment type="caution">
    <text evidence="3">The sequence shown here is derived from an EMBL/GenBank/DDBJ whole genome shotgun (WGS) entry which is preliminary data.</text>
</comment>
<evidence type="ECO:0000313" key="4">
    <source>
        <dbReference type="Proteomes" id="UP000290283"/>
    </source>
</evidence>
<sequence>MNPNSDREIFSSRVLNHPIETVYEAFSNPKHLKNWWGPEGFTNTIHEFDLKLGGKWILTMHGPEIGNYENSSVFKIIEPLKLIAWTRVSQPYFDMEIGFKKEDDSKTEISFLMIFDTIEGCEKIRKFAEPKNEENFDRLEKEILNMVK</sequence>
<organism evidence="3 4">
    <name type="scientific">Flavobacterium amnicola</name>
    <dbReference type="NCBI Taxonomy" id="2506422"/>
    <lineage>
        <taxon>Bacteria</taxon>
        <taxon>Pseudomonadati</taxon>
        <taxon>Bacteroidota</taxon>
        <taxon>Flavobacteriia</taxon>
        <taxon>Flavobacteriales</taxon>
        <taxon>Flavobacteriaceae</taxon>
        <taxon>Flavobacterium</taxon>
    </lineage>
</organism>
<dbReference type="EMBL" id="SBKO01000003">
    <property type="protein sequence ID" value="RXR18363.1"/>
    <property type="molecule type" value="Genomic_DNA"/>
</dbReference>
<name>A0A4Q1K1G4_9FLAO</name>
<evidence type="ECO:0000259" key="2">
    <source>
        <dbReference type="Pfam" id="PF08327"/>
    </source>
</evidence>
<dbReference type="OrthoDB" id="384974at2"/>
<proteinExistence type="inferred from homology"/>
<reference evidence="4" key="1">
    <citation type="submission" date="2019-01" db="EMBL/GenBank/DDBJ databases">
        <title>Cytophagaceae bacterium strain CAR-16.</title>
        <authorList>
            <person name="Chen W.-M."/>
        </authorList>
    </citation>
    <scope>NUCLEOTIDE SEQUENCE [LARGE SCALE GENOMIC DNA]</scope>
    <source>
        <strain evidence="4">LLJ-11</strain>
    </source>
</reference>
<evidence type="ECO:0000313" key="3">
    <source>
        <dbReference type="EMBL" id="RXR18363.1"/>
    </source>
</evidence>
<dbReference type="RefSeq" id="WP_129436012.1">
    <property type="nucleotide sequence ID" value="NZ_SBKO01000003.1"/>
</dbReference>
<dbReference type="Gene3D" id="3.30.530.20">
    <property type="match status" value="1"/>
</dbReference>
<dbReference type="Proteomes" id="UP000290283">
    <property type="component" value="Unassembled WGS sequence"/>
</dbReference>
<gene>
    <name evidence="3" type="ORF">EQG63_08835</name>
</gene>
<protein>
    <submittedName>
        <fullName evidence="3">ATPase</fullName>
    </submittedName>
</protein>
<comment type="similarity">
    <text evidence="1">Belongs to the AHA1 family.</text>
</comment>
<keyword evidence="4" id="KW-1185">Reference proteome</keyword>
<dbReference type="InterPro" id="IPR013538">
    <property type="entry name" value="ASHA1/2-like_C"/>
</dbReference>
<evidence type="ECO:0000256" key="1">
    <source>
        <dbReference type="ARBA" id="ARBA00006817"/>
    </source>
</evidence>
<feature type="domain" description="Activator of Hsp90 ATPase homologue 1/2-like C-terminal" evidence="2">
    <location>
        <begin position="16"/>
        <end position="141"/>
    </location>
</feature>
<dbReference type="Pfam" id="PF08327">
    <property type="entry name" value="AHSA1"/>
    <property type="match status" value="1"/>
</dbReference>
<accession>A0A4Q1K1G4</accession>
<dbReference type="AlphaFoldDB" id="A0A4Q1K1G4"/>
<dbReference type="InterPro" id="IPR023393">
    <property type="entry name" value="START-like_dom_sf"/>
</dbReference>
<dbReference type="SUPFAM" id="SSF55961">
    <property type="entry name" value="Bet v1-like"/>
    <property type="match status" value="1"/>
</dbReference>